<keyword evidence="3" id="KW-1185">Reference proteome</keyword>
<proteinExistence type="predicted"/>
<dbReference type="InterPro" id="IPR057178">
    <property type="entry name" value="DUF7856"/>
</dbReference>
<dbReference type="Pfam" id="PF25254">
    <property type="entry name" value="DUF7856"/>
    <property type="match status" value="1"/>
</dbReference>
<comment type="caution">
    <text evidence="2">The sequence shown here is derived from an EMBL/GenBank/DDBJ whole genome shotgun (WGS) entry which is preliminary data.</text>
</comment>
<protein>
    <submittedName>
        <fullName evidence="2">Uncharacterized protein</fullName>
    </submittedName>
</protein>
<name>A0ABD5RE47_9EURY</name>
<dbReference type="AlphaFoldDB" id="A0ABD5RE47"/>
<evidence type="ECO:0000256" key="1">
    <source>
        <dbReference type="SAM" id="Coils"/>
    </source>
</evidence>
<gene>
    <name evidence="2" type="ORF">ACFPJ5_14925</name>
</gene>
<keyword evidence="1" id="KW-0175">Coiled coil</keyword>
<organism evidence="2 3">
    <name type="scientific">Salinirubrum litoreum</name>
    <dbReference type="NCBI Taxonomy" id="1126234"/>
    <lineage>
        <taxon>Archaea</taxon>
        <taxon>Methanobacteriati</taxon>
        <taxon>Methanobacteriota</taxon>
        <taxon>Stenosarchaea group</taxon>
        <taxon>Halobacteria</taxon>
        <taxon>Halobacteriales</taxon>
        <taxon>Haloferacaceae</taxon>
        <taxon>Salinirubrum</taxon>
    </lineage>
</organism>
<sequence length="278" mass="30152">MRLRTPETTHTGDAIDLRECDTSLVTDGASSPTAALLDEIRQQSLDTAANIELDCPAPGPLHRFVGRLDGRPIRSRRRLLALAARSRGATAPQDDAIRDLRERLADCSPPALDLSALRRRVAEVGQREADLRERTATLRGALSARREVDAGADAVAEELAEVTAELADVETDRIAAEQALAEAERRAREARDTREHRLELQDALANRRRAARAHLAESVAEAVADAERAVPGPPDDPTTTRLAVIRVAEVEAPVVLAVERYDDAETASQTLGVPVIRV</sequence>
<evidence type="ECO:0000313" key="2">
    <source>
        <dbReference type="EMBL" id="MFC5368221.1"/>
    </source>
</evidence>
<dbReference type="Proteomes" id="UP001596201">
    <property type="component" value="Unassembled WGS sequence"/>
</dbReference>
<evidence type="ECO:0000313" key="3">
    <source>
        <dbReference type="Proteomes" id="UP001596201"/>
    </source>
</evidence>
<dbReference type="EMBL" id="JBHSKX010000002">
    <property type="protein sequence ID" value="MFC5368221.1"/>
    <property type="molecule type" value="Genomic_DNA"/>
</dbReference>
<accession>A0ABD5RE47</accession>
<feature type="coiled-coil region" evidence="1">
    <location>
        <begin position="114"/>
        <end position="193"/>
    </location>
</feature>
<reference evidence="2 3" key="1">
    <citation type="journal article" date="2019" name="Int. J. Syst. Evol. Microbiol.">
        <title>The Global Catalogue of Microorganisms (GCM) 10K type strain sequencing project: providing services to taxonomists for standard genome sequencing and annotation.</title>
        <authorList>
            <consortium name="The Broad Institute Genomics Platform"/>
            <consortium name="The Broad Institute Genome Sequencing Center for Infectious Disease"/>
            <person name="Wu L."/>
            <person name="Ma J."/>
        </authorList>
    </citation>
    <scope>NUCLEOTIDE SEQUENCE [LARGE SCALE GENOMIC DNA]</scope>
    <source>
        <strain evidence="2 3">CGMCC 1.12237</strain>
    </source>
</reference>
<dbReference type="RefSeq" id="WP_227230466.1">
    <property type="nucleotide sequence ID" value="NZ_JAJCVJ010000002.1"/>
</dbReference>